<name>A0A402AVG6_9CHLR</name>
<organism evidence="1 2">
    <name type="scientific">Dictyobacter kobayashii</name>
    <dbReference type="NCBI Taxonomy" id="2014872"/>
    <lineage>
        <taxon>Bacteria</taxon>
        <taxon>Bacillati</taxon>
        <taxon>Chloroflexota</taxon>
        <taxon>Ktedonobacteria</taxon>
        <taxon>Ktedonobacterales</taxon>
        <taxon>Dictyobacteraceae</taxon>
        <taxon>Dictyobacter</taxon>
    </lineage>
</organism>
<dbReference type="Proteomes" id="UP000287188">
    <property type="component" value="Unassembled WGS sequence"/>
</dbReference>
<accession>A0A402AVG6</accession>
<keyword evidence="2" id="KW-1185">Reference proteome</keyword>
<reference evidence="2" key="1">
    <citation type="submission" date="2018-12" db="EMBL/GenBank/DDBJ databases">
        <title>Tengunoibacter tsumagoiensis gen. nov., sp. nov., Dictyobacter kobayashii sp. nov., D. alpinus sp. nov., and D. joshuensis sp. nov. and description of Dictyobacteraceae fam. nov. within the order Ktedonobacterales isolated from Tengu-no-mugimeshi.</title>
        <authorList>
            <person name="Wang C.M."/>
            <person name="Zheng Y."/>
            <person name="Sakai Y."/>
            <person name="Toyoda A."/>
            <person name="Minakuchi Y."/>
            <person name="Abe K."/>
            <person name="Yokota A."/>
            <person name="Yabe S."/>
        </authorList>
    </citation>
    <scope>NUCLEOTIDE SEQUENCE [LARGE SCALE GENOMIC DNA]</scope>
    <source>
        <strain evidence="2">Uno11</strain>
    </source>
</reference>
<sequence>MNQHEKSLNNYKMLKPELFPLLLRVEVHEQYSYDIFEIEPIVELWFYSSNSVEALKQSLHVRFYGLNFCPMSISSTKPLRLDVIFLKEWHWEDLVFEVRAFSDDGILDADPFYCRRFDAQIEITEKERN</sequence>
<evidence type="ECO:0000313" key="1">
    <source>
        <dbReference type="EMBL" id="GCE23121.1"/>
    </source>
</evidence>
<dbReference type="RefSeq" id="WP_126556606.1">
    <property type="nucleotide sequence ID" value="NZ_BIFS01000002.1"/>
</dbReference>
<dbReference type="EMBL" id="BIFS01000002">
    <property type="protein sequence ID" value="GCE23121.1"/>
    <property type="molecule type" value="Genomic_DNA"/>
</dbReference>
<dbReference type="OrthoDB" id="9839630at2"/>
<comment type="caution">
    <text evidence="1">The sequence shown here is derived from an EMBL/GenBank/DDBJ whole genome shotgun (WGS) entry which is preliminary data.</text>
</comment>
<protein>
    <submittedName>
        <fullName evidence="1">Uncharacterized protein</fullName>
    </submittedName>
</protein>
<proteinExistence type="predicted"/>
<gene>
    <name evidence="1" type="ORF">KDK_69210</name>
</gene>
<evidence type="ECO:0000313" key="2">
    <source>
        <dbReference type="Proteomes" id="UP000287188"/>
    </source>
</evidence>
<dbReference type="AlphaFoldDB" id="A0A402AVG6"/>